<dbReference type="InterPro" id="IPR016024">
    <property type="entry name" value="ARM-type_fold"/>
</dbReference>
<protein>
    <submittedName>
        <fullName evidence="1">Uncharacterized protein</fullName>
    </submittedName>
</protein>
<dbReference type="SUPFAM" id="SSF48371">
    <property type="entry name" value="ARM repeat"/>
    <property type="match status" value="1"/>
</dbReference>
<sequence>MDDILSFLSKKQNLKPLETVAQWKQLKSQFNIKEQGNETQKEIIRYKKIETCLEIVTHFIGKQDDTGRKLAIQSGIIRAILDLFDKTPLNSISIVHTWAFFVFTFPTSDVVKTHILEKFTNVGLLDILEHSDLTIIHRILIAINDILLAGTNCTPDAQPHPNFQVVNTVGGIQIMYNLFKKNLSEYSRDNSAFCIAQLYRAQSIPDPLMRSDVIGYLKSAINGVHEPMKIAATWALRFLASNEINRTEIEKDGFKVPE</sequence>
<organism evidence="1 2">
    <name type="scientific">Streblomastix strix</name>
    <dbReference type="NCBI Taxonomy" id="222440"/>
    <lineage>
        <taxon>Eukaryota</taxon>
        <taxon>Metamonada</taxon>
        <taxon>Preaxostyla</taxon>
        <taxon>Oxymonadida</taxon>
        <taxon>Streblomastigidae</taxon>
        <taxon>Streblomastix</taxon>
    </lineage>
</organism>
<dbReference type="Gene3D" id="1.25.10.10">
    <property type="entry name" value="Leucine-rich Repeat Variant"/>
    <property type="match status" value="1"/>
</dbReference>
<proteinExistence type="predicted"/>
<evidence type="ECO:0000313" key="1">
    <source>
        <dbReference type="EMBL" id="KAA6392061.1"/>
    </source>
</evidence>
<gene>
    <name evidence="1" type="ORF">EZS28_012411</name>
</gene>
<dbReference type="AlphaFoldDB" id="A0A5J4WAY1"/>
<accession>A0A5J4WAY1</accession>
<dbReference type="InterPro" id="IPR011989">
    <property type="entry name" value="ARM-like"/>
</dbReference>
<dbReference type="Proteomes" id="UP000324800">
    <property type="component" value="Unassembled WGS sequence"/>
</dbReference>
<comment type="caution">
    <text evidence="1">The sequence shown here is derived from an EMBL/GenBank/DDBJ whole genome shotgun (WGS) entry which is preliminary data.</text>
</comment>
<evidence type="ECO:0000313" key="2">
    <source>
        <dbReference type="Proteomes" id="UP000324800"/>
    </source>
</evidence>
<name>A0A5J4WAY1_9EUKA</name>
<reference evidence="1 2" key="1">
    <citation type="submission" date="2019-03" db="EMBL/GenBank/DDBJ databases">
        <title>Single cell metagenomics reveals metabolic interactions within the superorganism composed of flagellate Streblomastix strix and complex community of Bacteroidetes bacteria on its surface.</title>
        <authorList>
            <person name="Treitli S.C."/>
            <person name="Kolisko M."/>
            <person name="Husnik F."/>
            <person name="Keeling P."/>
            <person name="Hampl V."/>
        </authorList>
    </citation>
    <scope>NUCLEOTIDE SEQUENCE [LARGE SCALE GENOMIC DNA]</scope>
    <source>
        <strain evidence="1">ST1C</strain>
    </source>
</reference>
<dbReference type="EMBL" id="SNRW01002670">
    <property type="protein sequence ID" value="KAA6392061.1"/>
    <property type="molecule type" value="Genomic_DNA"/>
</dbReference>